<gene>
    <name evidence="1" type="ORF">C1H76_3044</name>
</gene>
<comment type="caution">
    <text evidence="1">The sequence shown here is derived from an EMBL/GenBank/DDBJ whole genome shotgun (WGS) entry which is preliminary data.</text>
</comment>
<protein>
    <submittedName>
        <fullName evidence="1">Uncharacterized protein</fullName>
    </submittedName>
</protein>
<proteinExistence type="predicted"/>
<dbReference type="AlphaFoldDB" id="A0A4U7B030"/>
<organism evidence="1 2">
    <name type="scientific">Elsinoe australis</name>
    <dbReference type="NCBI Taxonomy" id="40998"/>
    <lineage>
        <taxon>Eukaryota</taxon>
        <taxon>Fungi</taxon>
        <taxon>Dikarya</taxon>
        <taxon>Ascomycota</taxon>
        <taxon>Pezizomycotina</taxon>
        <taxon>Dothideomycetes</taxon>
        <taxon>Dothideomycetidae</taxon>
        <taxon>Myriangiales</taxon>
        <taxon>Elsinoaceae</taxon>
        <taxon>Elsinoe</taxon>
    </lineage>
</organism>
<evidence type="ECO:0000313" key="2">
    <source>
        <dbReference type="Proteomes" id="UP000308133"/>
    </source>
</evidence>
<dbReference type="Proteomes" id="UP000308133">
    <property type="component" value="Unassembled WGS sequence"/>
</dbReference>
<name>A0A4U7B030_9PEZI</name>
<evidence type="ECO:0000313" key="1">
    <source>
        <dbReference type="EMBL" id="TKX24438.1"/>
    </source>
</evidence>
<accession>A0A4U7B030</accession>
<sequence length="280" mass="31429">MLSLTALLEKPLLPIELPEEVAQDIRKCRKLRIEVLHTYRSLRAIEGHLAFIGTLAHIESRTTGTVGTGAVSPAYTRQEFCKEVSNDRSNSKVHDYNKHTLQVLHLAKQETLTTGMRERARVVLQKRLRMGVEDRDRAFTGLLTVLLDSESEPVSPLSLVTDKPGCSALQEVHNNTQTLDDLEAQAVWSEIALMVESIVALFRDRSGVDELAAAALLTYGLWRKVTSLYHSLALLQPCRTPVVPPIFPLAASRNVIKDWQANSSYPDRNKYGPGNFYERR</sequence>
<reference evidence="1 2" key="1">
    <citation type="submission" date="2018-02" db="EMBL/GenBank/DDBJ databases">
        <title>Draft genome sequences of Elsinoe sp., causing black scab on jojoba.</title>
        <authorList>
            <person name="Stodart B."/>
            <person name="Jeffress S."/>
            <person name="Ash G."/>
            <person name="Arun Chinnappa K."/>
        </authorList>
    </citation>
    <scope>NUCLEOTIDE SEQUENCE [LARGE SCALE GENOMIC DNA]</scope>
    <source>
        <strain evidence="1 2">Hillstone_2</strain>
    </source>
</reference>
<dbReference type="EMBL" id="PTQR01000039">
    <property type="protein sequence ID" value="TKX24438.1"/>
    <property type="molecule type" value="Genomic_DNA"/>
</dbReference>